<keyword evidence="2" id="KW-1185">Reference proteome</keyword>
<organism evidence="3">
    <name type="scientific">Brugia pahangi</name>
    <name type="common">Filarial nematode worm</name>
    <dbReference type="NCBI Taxonomy" id="6280"/>
    <lineage>
        <taxon>Eukaryota</taxon>
        <taxon>Metazoa</taxon>
        <taxon>Ecdysozoa</taxon>
        <taxon>Nematoda</taxon>
        <taxon>Chromadorea</taxon>
        <taxon>Rhabditida</taxon>
        <taxon>Spirurina</taxon>
        <taxon>Spiruromorpha</taxon>
        <taxon>Filarioidea</taxon>
        <taxon>Onchocercidae</taxon>
        <taxon>Brugia</taxon>
    </lineage>
</organism>
<dbReference type="EMBL" id="UZAD01000036">
    <property type="protein sequence ID" value="VDN81887.1"/>
    <property type="molecule type" value="Genomic_DNA"/>
</dbReference>
<gene>
    <name evidence="1" type="ORF">BPAG_LOCUS701</name>
</gene>
<proteinExistence type="predicted"/>
<dbReference type="AlphaFoldDB" id="A0A0N4SYA0"/>
<evidence type="ECO:0000313" key="3">
    <source>
        <dbReference type="WBParaSite" id="BPAG_0000070001-mRNA-1"/>
    </source>
</evidence>
<reference evidence="3" key="1">
    <citation type="submission" date="2017-02" db="UniProtKB">
        <authorList>
            <consortium name="WormBaseParasite"/>
        </authorList>
    </citation>
    <scope>IDENTIFICATION</scope>
</reference>
<sequence length="74" mass="8325">MSKLVRGQPMVIGDSCFVIEKGHKQDYFIMFLFGFTRMSGKYLGMCGFPEFSELLSDPALPDCLIFSSSVVFVK</sequence>
<evidence type="ECO:0000313" key="2">
    <source>
        <dbReference type="Proteomes" id="UP000278627"/>
    </source>
</evidence>
<protein>
    <submittedName>
        <fullName evidence="3">Transposase</fullName>
    </submittedName>
</protein>
<name>A0A0N4SYA0_BRUPA</name>
<reference evidence="1 2" key="2">
    <citation type="submission" date="2018-11" db="EMBL/GenBank/DDBJ databases">
        <authorList>
            <consortium name="Pathogen Informatics"/>
        </authorList>
    </citation>
    <scope>NUCLEOTIDE SEQUENCE [LARGE SCALE GENOMIC DNA]</scope>
</reference>
<dbReference type="WBParaSite" id="BPAG_0000070001-mRNA-1">
    <property type="protein sequence ID" value="BPAG_0000070001-mRNA-1"/>
    <property type="gene ID" value="BPAG_0000070001"/>
</dbReference>
<accession>A0A0N4SYA0</accession>
<evidence type="ECO:0000313" key="1">
    <source>
        <dbReference type="EMBL" id="VDN81887.1"/>
    </source>
</evidence>
<dbReference type="Proteomes" id="UP000278627">
    <property type="component" value="Unassembled WGS sequence"/>
</dbReference>